<dbReference type="Pfam" id="PF22936">
    <property type="entry name" value="Pol_BBD"/>
    <property type="match status" value="1"/>
</dbReference>
<evidence type="ECO:0000259" key="1">
    <source>
        <dbReference type="Pfam" id="PF22936"/>
    </source>
</evidence>
<gene>
    <name evidence="2" type="ORF">LIER_18376</name>
</gene>
<name>A0AAV3QDR2_LITER</name>
<feature type="domain" description="Retrovirus-related Pol polyprotein from transposon TNT 1-94-like beta-barrel" evidence="1">
    <location>
        <begin position="22"/>
        <end position="86"/>
    </location>
</feature>
<accession>A0AAV3QDR2</accession>
<organism evidence="2 3">
    <name type="scientific">Lithospermum erythrorhizon</name>
    <name type="common">Purple gromwell</name>
    <name type="synonym">Lithospermum officinale var. erythrorhizon</name>
    <dbReference type="NCBI Taxonomy" id="34254"/>
    <lineage>
        <taxon>Eukaryota</taxon>
        <taxon>Viridiplantae</taxon>
        <taxon>Streptophyta</taxon>
        <taxon>Embryophyta</taxon>
        <taxon>Tracheophyta</taxon>
        <taxon>Spermatophyta</taxon>
        <taxon>Magnoliopsida</taxon>
        <taxon>eudicotyledons</taxon>
        <taxon>Gunneridae</taxon>
        <taxon>Pentapetalae</taxon>
        <taxon>asterids</taxon>
        <taxon>lamiids</taxon>
        <taxon>Boraginales</taxon>
        <taxon>Boraginaceae</taxon>
        <taxon>Boraginoideae</taxon>
        <taxon>Lithospermeae</taxon>
        <taxon>Lithospermum</taxon>
    </lineage>
</organism>
<sequence length="94" mass="10354">MGVDFNDEVQALWILGSLPDSFLLTYVEGDFGEAKMGNNDVSKIVAMGEVHLESKLGSTIVLKNVRHIPDFRMSLISSGKLDDEGYFNLFGKGQ</sequence>
<dbReference type="AlphaFoldDB" id="A0AAV3QDR2"/>
<keyword evidence="3" id="KW-1185">Reference proteome</keyword>
<dbReference type="InterPro" id="IPR054722">
    <property type="entry name" value="PolX-like_BBD"/>
</dbReference>
<evidence type="ECO:0000313" key="2">
    <source>
        <dbReference type="EMBL" id="GAA0162244.1"/>
    </source>
</evidence>
<dbReference type="Proteomes" id="UP001454036">
    <property type="component" value="Unassembled WGS sequence"/>
</dbReference>
<dbReference type="EMBL" id="BAABME010004403">
    <property type="protein sequence ID" value="GAA0162244.1"/>
    <property type="molecule type" value="Genomic_DNA"/>
</dbReference>
<proteinExistence type="predicted"/>
<comment type="caution">
    <text evidence="2">The sequence shown here is derived from an EMBL/GenBank/DDBJ whole genome shotgun (WGS) entry which is preliminary data.</text>
</comment>
<reference evidence="2 3" key="1">
    <citation type="submission" date="2024-01" db="EMBL/GenBank/DDBJ databases">
        <title>The complete chloroplast genome sequence of Lithospermum erythrorhizon: insights into the phylogenetic relationship among Boraginaceae species and the maternal lineages of purple gromwells.</title>
        <authorList>
            <person name="Okada T."/>
            <person name="Watanabe K."/>
        </authorList>
    </citation>
    <scope>NUCLEOTIDE SEQUENCE [LARGE SCALE GENOMIC DNA]</scope>
</reference>
<evidence type="ECO:0000313" key="3">
    <source>
        <dbReference type="Proteomes" id="UP001454036"/>
    </source>
</evidence>
<protein>
    <recommendedName>
        <fullName evidence="1">Retrovirus-related Pol polyprotein from transposon TNT 1-94-like beta-barrel domain-containing protein</fullName>
    </recommendedName>
</protein>